<comment type="caution">
    <text evidence="2">The sequence shown here is derived from an EMBL/GenBank/DDBJ whole genome shotgun (WGS) entry which is preliminary data.</text>
</comment>
<keyword evidence="1" id="KW-0472">Membrane</keyword>
<gene>
    <name evidence="2" type="ORF">GCM10022405_00010</name>
</gene>
<dbReference type="Proteomes" id="UP001499994">
    <property type="component" value="Unassembled WGS sequence"/>
</dbReference>
<accession>A0ABP7KK30</accession>
<dbReference type="RefSeq" id="WP_346078439.1">
    <property type="nucleotide sequence ID" value="NZ_BAABDG010000001.1"/>
</dbReference>
<feature type="transmembrane region" description="Helical" evidence="1">
    <location>
        <begin position="7"/>
        <end position="28"/>
    </location>
</feature>
<sequence>MRALKIIFFVLFGAVCGVGLMYALMPVISHFVVGPVHGEDQMSLNFEIFFVGALVLALLGAGIGWRLGQGRNGRFNNRTGMN</sequence>
<evidence type="ECO:0000256" key="1">
    <source>
        <dbReference type="SAM" id="Phobius"/>
    </source>
</evidence>
<dbReference type="EMBL" id="BAABDG010000001">
    <property type="protein sequence ID" value="GAA3878389.1"/>
    <property type="molecule type" value="Genomic_DNA"/>
</dbReference>
<name>A0ABP7KK30_9GAMM</name>
<feature type="transmembrane region" description="Helical" evidence="1">
    <location>
        <begin position="48"/>
        <end position="68"/>
    </location>
</feature>
<keyword evidence="1" id="KW-1133">Transmembrane helix</keyword>
<evidence type="ECO:0000313" key="2">
    <source>
        <dbReference type="EMBL" id="GAA3878389.1"/>
    </source>
</evidence>
<proteinExistence type="predicted"/>
<reference evidence="3" key="1">
    <citation type="journal article" date="2019" name="Int. J. Syst. Evol. Microbiol.">
        <title>The Global Catalogue of Microorganisms (GCM) 10K type strain sequencing project: providing services to taxonomists for standard genome sequencing and annotation.</title>
        <authorList>
            <consortium name="The Broad Institute Genomics Platform"/>
            <consortium name="The Broad Institute Genome Sequencing Center for Infectious Disease"/>
            <person name="Wu L."/>
            <person name="Ma J."/>
        </authorList>
    </citation>
    <scope>NUCLEOTIDE SEQUENCE [LARGE SCALE GENOMIC DNA]</scope>
    <source>
        <strain evidence="3">JCM 17201</strain>
    </source>
</reference>
<evidence type="ECO:0000313" key="3">
    <source>
        <dbReference type="Proteomes" id="UP001499994"/>
    </source>
</evidence>
<keyword evidence="1" id="KW-0812">Transmembrane</keyword>
<organism evidence="2 3">
    <name type="scientific">Gibbsiella dentisursi</name>
    <dbReference type="NCBI Taxonomy" id="796890"/>
    <lineage>
        <taxon>Bacteria</taxon>
        <taxon>Pseudomonadati</taxon>
        <taxon>Pseudomonadota</taxon>
        <taxon>Gammaproteobacteria</taxon>
        <taxon>Enterobacterales</taxon>
        <taxon>Yersiniaceae</taxon>
        <taxon>Gibbsiella</taxon>
    </lineage>
</organism>
<keyword evidence="3" id="KW-1185">Reference proteome</keyword>
<protein>
    <submittedName>
        <fullName evidence="2">Uncharacterized protein</fullName>
    </submittedName>
</protein>